<dbReference type="EMBL" id="JARPUR010000006">
    <property type="protein sequence ID" value="KAK4874715.1"/>
    <property type="molecule type" value="Genomic_DNA"/>
</dbReference>
<dbReference type="GO" id="GO:0006357">
    <property type="term" value="P:regulation of transcription by RNA polymerase II"/>
    <property type="evidence" value="ECO:0007669"/>
    <property type="project" value="TreeGrafter"/>
</dbReference>
<dbReference type="Gene3D" id="3.30.710.10">
    <property type="entry name" value="Potassium Channel Kv1.1, Chain A"/>
    <property type="match status" value="1"/>
</dbReference>
<protein>
    <recommendedName>
        <fullName evidence="4">BTB domain-containing protein</fullName>
    </recommendedName>
</protein>
<evidence type="ECO:0000313" key="5">
    <source>
        <dbReference type="EMBL" id="KAK4874715.1"/>
    </source>
</evidence>
<dbReference type="SUPFAM" id="SSF54695">
    <property type="entry name" value="POZ domain"/>
    <property type="match status" value="1"/>
</dbReference>
<feature type="region of interest" description="Disordered" evidence="3">
    <location>
        <begin position="165"/>
        <end position="184"/>
    </location>
</feature>
<evidence type="ECO:0000313" key="6">
    <source>
        <dbReference type="Proteomes" id="UP001353858"/>
    </source>
</evidence>
<keyword evidence="6" id="KW-1185">Reference proteome</keyword>
<evidence type="ECO:0000256" key="2">
    <source>
        <dbReference type="ARBA" id="ARBA00023242"/>
    </source>
</evidence>
<dbReference type="SMART" id="SM00225">
    <property type="entry name" value="BTB"/>
    <property type="match status" value="1"/>
</dbReference>
<evidence type="ECO:0000259" key="4">
    <source>
        <dbReference type="PROSITE" id="PS50097"/>
    </source>
</evidence>
<feature type="domain" description="BTB" evidence="4">
    <location>
        <begin position="31"/>
        <end position="97"/>
    </location>
</feature>
<proteinExistence type="predicted"/>
<dbReference type="InterPro" id="IPR000210">
    <property type="entry name" value="BTB/POZ_dom"/>
</dbReference>
<dbReference type="InterPro" id="IPR051095">
    <property type="entry name" value="Dros_DevTransReg"/>
</dbReference>
<sequence length="235" mass="27550">MEDQQFILRWHYHETTLLRNLPQLLEAEILTDITISADNQLVKAHRIILASCSPYFLQLFQNMGALQHPVIILHNTNYEELKSLITFIYRGQCLITKKQLPGLLSLAKMLQIQGLCDMKVPFELLNKDVLTKQMHSRDEKIKIRNIVDEEVMKNREEKDNFPVIEREQVKSDHDGGGLDASTSKKSKELLVHMETHEEGCYMCQSCPHVSRSRDALRKHVSYRHQEQYNIKKRRK</sequence>
<dbReference type="Pfam" id="PF00651">
    <property type="entry name" value="BTB"/>
    <property type="match status" value="1"/>
</dbReference>
<keyword evidence="2" id="KW-0539">Nucleus</keyword>
<dbReference type="Gene3D" id="3.30.160.60">
    <property type="entry name" value="Classic Zinc Finger"/>
    <property type="match status" value="1"/>
</dbReference>
<comment type="caution">
    <text evidence="5">The sequence shown here is derived from an EMBL/GenBank/DDBJ whole genome shotgun (WGS) entry which is preliminary data.</text>
</comment>
<dbReference type="PANTHER" id="PTHR23110:SF99">
    <property type="entry name" value="BROAD-COMPLEX CORE PROTEIN ISOFORM 6"/>
    <property type="match status" value="1"/>
</dbReference>
<comment type="subcellular location">
    <subcellularLocation>
        <location evidence="1">Nucleus</location>
    </subcellularLocation>
</comment>
<dbReference type="GO" id="GO:0005634">
    <property type="term" value="C:nucleus"/>
    <property type="evidence" value="ECO:0007669"/>
    <property type="project" value="UniProtKB-SubCell"/>
</dbReference>
<dbReference type="InterPro" id="IPR011333">
    <property type="entry name" value="SKP1/BTB/POZ_sf"/>
</dbReference>
<dbReference type="PROSITE" id="PS50097">
    <property type="entry name" value="BTB"/>
    <property type="match status" value="1"/>
</dbReference>
<reference evidence="6" key="1">
    <citation type="submission" date="2023-01" db="EMBL/GenBank/DDBJ databases">
        <title>Key to firefly adult light organ development and bioluminescence: homeobox transcription factors regulate luciferase expression and transportation to peroxisome.</title>
        <authorList>
            <person name="Fu X."/>
        </authorList>
    </citation>
    <scope>NUCLEOTIDE SEQUENCE [LARGE SCALE GENOMIC DNA]</scope>
</reference>
<evidence type="ECO:0000256" key="1">
    <source>
        <dbReference type="ARBA" id="ARBA00004123"/>
    </source>
</evidence>
<gene>
    <name evidence="5" type="ORF">RN001_014075</name>
</gene>
<organism evidence="5 6">
    <name type="scientific">Aquatica leii</name>
    <dbReference type="NCBI Taxonomy" id="1421715"/>
    <lineage>
        <taxon>Eukaryota</taxon>
        <taxon>Metazoa</taxon>
        <taxon>Ecdysozoa</taxon>
        <taxon>Arthropoda</taxon>
        <taxon>Hexapoda</taxon>
        <taxon>Insecta</taxon>
        <taxon>Pterygota</taxon>
        <taxon>Neoptera</taxon>
        <taxon>Endopterygota</taxon>
        <taxon>Coleoptera</taxon>
        <taxon>Polyphaga</taxon>
        <taxon>Elateriformia</taxon>
        <taxon>Elateroidea</taxon>
        <taxon>Lampyridae</taxon>
        <taxon>Luciolinae</taxon>
        <taxon>Aquatica</taxon>
    </lineage>
</organism>
<accession>A0AAN7Q0F1</accession>
<name>A0AAN7Q0F1_9COLE</name>
<dbReference type="PANTHER" id="PTHR23110">
    <property type="entry name" value="BTB DOMAIN TRANSCRIPTION FACTOR"/>
    <property type="match status" value="1"/>
</dbReference>
<dbReference type="AlphaFoldDB" id="A0AAN7Q0F1"/>
<dbReference type="Proteomes" id="UP001353858">
    <property type="component" value="Unassembled WGS sequence"/>
</dbReference>
<dbReference type="CDD" id="cd18315">
    <property type="entry name" value="BTB_POZ_BAB-like"/>
    <property type="match status" value="1"/>
</dbReference>
<evidence type="ECO:0000256" key="3">
    <source>
        <dbReference type="SAM" id="MobiDB-lite"/>
    </source>
</evidence>
<feature type="compositionally biased region" description="Basic and acidic residues" evidence="3">
    <location>
        <begin position="165"/>
        <end position="176"/>
    </location>
</feature>